<dbReference type="EMBL" id="LS992241">
    <property type="protein sequence ID" value="SYX85087.1"/>
    <property type="molecule type" value="Genomic_DNA"/>
</dbReference>
<dbReference type="RefSeq" id="WP_197734726.1">
    <property type="nucleotide sequence ID" value="NZ_LS992241.1"/>
</dbReference>
<dbReference type="Proteomes" id="UP000304148">
    <property type="component" value="Chromosome"/>
</dbReference>
<name>A0A383RDB1_PAEAL</name>
<organism evidence="1 2">
    <name type="scientific">Paenibacillus alvei</name>
    <name type="common">Bacillus alvei</name>
    <dbReference type="NCBI Taxonomy" id="44250"/>
    <lineage>
        <taxon>Bacteria</taxon>
        <taxon>Bacillati</taxon>
        <taxon>Bacillota</taxon>
        <taxon>Bacilli</taxon>
        <taxon>Bacillales</taxon>
        <taxon>Paenibacillaceae</taxon>
        <taxon>Paenibacillus</taxon>
    </lineage>
</organism>
<sequence length="433" mass="48901">MSVQTHHHIDEQTLQDLLQYPLLDALFGRRSRRFFRGAEIPDGALAYTSKHEPLPLDEIEKILILLAVGGVTGWHHSVTRHDRYKPYLSNYSGSASGRTFPSAAGFHTSQIFFTDDTGTYLFDTRDTPPLTERDSDSNHRLIDLIQAYSGNIRRISNQRLHIPNYEPYMEGHNSWVANKPGTLLVFPVGDLAQHTIANLCFYVQNGLCIYDDVNDRPIPGIEQFRDIVDVDNPLSLTFLDQYSLAELSAELSTATYAGMLMQQALGLGGWMFDGIDRLTVLGASGDPNVPGLGFRYDTDKRWSLPNPTGLEGVFTSFTPPHFADMRAAVDAFCDRKFGKNGPFHPDTPGPWKDSRKVRGSAQIHDEQFRDAVSHMAQYIYDAFGKFPATVPSVFSLMYLQTHHLDLDYYDQFFGPHSYLRSHAEHLAKWHGIK</sequence>
<evidence type="ECO:0000313" key="1">
    <source>
        <dbReference type="EMBL" id="SYX85087.1"/>
    </source>
</evidence>
<reference evidence="2" key="1">
    <citation type="submission" date="2018-08" db="EMBL/GenBank/DDBJ databases">
        <authorList>
            <person name="Chevrot R."/>
        </authorList>
    </citation>
    <scope>NUCLEOTIDE SEQUENCE [LARGE SCALE GENOMIC DNA]</scope>
</reference>
<protein>
    <submittedName>
        <fullName evidence="1">Uncharacterized protein</fullName>
    </submittedName>
</protein>
<accession>A0A383RDB1</accession>
<gene>
    <name evidence="1" type="ORF">PBLR_13509</name>
</gene>
<dbReference type="AlphaFoldDB" id="A0A383RDB1"/>
<proteinExistence type="predicted"/>
<evidence type="ECO:0000313" key="2">
    <source>
        <dbReference type="Proteomes" id="UP000304148"/>
    </source>
</evidence>